<comment type="caution">
    <text evidence="1">The sequence shown here is derived from an EMBL/GenBank/DDBJ whole genome shotgun (WGS) entry which is preliminary data.</text>
</comment>
<accession>X6P714</accession>
<name>X6P714_RETFI</name>
<reference evidence="1 2" key="1">
    <citation type="journal article" date="2013" name="Curr. Biol.">
        <title>The Genome of the Foraminiferan Reticulomyxa filosa.</title>
        <authorList>
            <person name="Glockner G."/>
            <person name="Hulsmann N."/>
            <person name="Schleicher M."/>
            <person name="Noegel A.A."/>
            <person name="Eichinger L."/>
            <person name="Gallinger C."/>
            <person name="Pawlowski J."/>
            <person name="Sierra R."/>
            <person name="Euteneuer U."/>
            <person name="Pillet L."/>
            <person name="Moustafa A."/>
            <person name="Platzer M."/>
            <person name="Groth M."/>
            <person name="Szafranski K."/>
            <person name="Schliwa M."/>
        </authorList>
    </citation>
    <scope>NUCLEOTIDE SEQUENCE [LARGE SCALE GENOMIC DNA]</scope>
</reference>
<dbReference type="AlphaFoldDB" id="X6P714"/>
<evidence type="ECO:0000313" key="1">
    <source>
        <dbReference type="EMBL" id="ETO33883.1"/>
    </source>
</evidence>
<proteinExistence type="predicted"/>
<organism evidence="1 2">
    <name type="scientific">Reticulomyxa filosa</name>
    <dbReference type="NCBI Taxonomy" id="46433"/>
    <lineage>
        <taxon>Eukaryota</taxon>
        <taxon>Sar</taxon>
        <taxon>Rhizaria</taxon>
        <taxon>Retaria</taxon>
        <taxon>Foraminifera</taxon>
        <taxon>Monothalamids</taxon>
        <taxon>Reticulomyxidae</taxon>
        <taxon>Reticulomyxa</taxon>
    </lineage>
</organism>
<gene>
    <name evidence="1" type="ORF">RFI_03212</name>
</gene>
<sequence length="129" mass="15365">MTSGHAQMKNENCAINLRITTLFIKQKKNYNNTLYNNTCSSKSSKSIQLQQCKILLATKKNDCYHFIFNFLFAKKRKKFIINCYFLKQFLSLLLNKYILTKKSKIQIDYFYNFLKNTKNAKKYVVIVFI</sequence>
<evidence type="ECO:0000313" key="2">
    <source>
        <dbReference type="Proteomes" id="UP000023152"/>
    </source>
</evidence>
<protein>
    <submittedName>
        <fullName evidence="1">Uncharacterized protein</fullName>
    </submittedName>
</protein>
<dbReference type="Proteomes" id="UP000023152">
    <property type="component" value="Unassembled WGS sequence"/>
</dbReference>
<keyword evidence="2" id="KW-1185">Reference proteome</keyword>
<dbReference type="EMBL" id="ASPP01003070">
    <property type="protein sequence ID" value="ETO33883.1"/>
    <property type="molecule type" value="Genomic_DNA"/>
</dbReference>